<dbReference type="EMBL" id="JAGGNH010000002">
    <property type="protein sequence ID" value="KAJ0981884.1"/>
    <property type="molecule type" value="Genomic_DNA"/>
</dbReference>
<reference evidence="1" key="1">
    <citation type="submission" date="2021-03" db="EMBL/GenBank/DDBJ databases">
        <authorList>
            <person name="Li Z."/>
            <person name="Yang C."/>
        </authorList>
    </citation>
    <scope>NUCLEOTIDE SEQUENCE</scope>
    <source>
        <strain evidence="1">Dzin_1.0</strain>
        <tissue evidence="1">Leaf</tissue>
    </source>
</reference>
<sequence>MKKPTLSLKDEAFLISNEISSNDPLHKIEAKLTGKMVVIKFQCDNHKGLATKALLEIEKLLLSIKDLTILPFASSFLDVLVMAKGERNEV</sequence>
<evidence type="ECO:0000313" key="1">
    <source>
        <dbReference type="EMBL" id="KAJ0981884.1"/>
    </source>
</evidence>
<dbReference type="PANTHER" id="PTHR45959">
    <property type="entry name" value="BHLH TRANSCRIPTION FACTOR"/>
    <property type="match status" value="1"/>
</dbReference>
<gene>
    <name evidence="1" type="ORF">J5N97_010139</name>
</gene>
<comment type="caution">
    <text evidence="1">The sequence shown here is derived from an EMBL/GenBank/DDBJ whole genome shotgun (WGS) entry which is preliminary data.</text>
</comment>
<proteinExistence type="predicted"/>
<dbReference type="Proteomes" id="UP001085076">
    <property type="component" value="Miscellaneous, Linkage group lg02"/>
</dbReference>
<keyword evidence="2" id="KW-1185">Reference proteome</keyword>
<reference evidence="1" key="2">
    <citation type="journal article" date="2022" name="Hortic Res">
        <title>The genome of Dioscorea zingiberensis sheds light on the biosynthesis, origin and evolution of the medicinally important diosgenin saponins.</title>
        <authorList>
            <person name="Li Y."/>
            <person name="Tan C."/>
            <person name="Li Z."/>
            <person name="Guo J."/>
            <person name="Li S."/>
            <person name="Chen X."/>
            <person name="Wang C."/>
            <person name="Dai X."/>
            <person name="Yang H."/>
            <person name="Song W."/>
            <person name="Hou L."/>
            <person name="Xu J."/>
            <person name="Tong Z."/>
            <person name="Xu A."/>
            <person name="Yuan X."/>
            <person name="Wang W."/>
            <person name="Yang Q."/>
            <person name="Chen L."/>
            <person name="Sun Z."/>
            <person name="Wang K."/>
            <person name="Pan B."/>
            <person name="Chen J."/>
            <person name="Bao Y."/>
            <person name="Liu F."/>
            <person name="Qi X."/>
            <person name="Gang D.R."/>
            <person name="Wen J."/>
            <person name="Li J."/>
        </authorList>
    </citation>
    <scope>NUCLEOTIDE SEQUENCE</scope>
    <source>
        <strain evidence="1">Dzin_1.0</strain>
    </source>
</reference>
<dbReference type="PANTHER" id="PTHR45959:SF2">
    <property type="entry name" value="BHLH TRANSCRIPTION FACTOR"/>
    <property type="match status" value="1"/>
</dbReference>
<name>A0A9D5CZJ2_9LILI</name>
<dbReference type="AlphaFoldDB" id="A0A9D5CZJ2"/>
<accession>A0A9D5CZJ2</accession>
<evidence type="ECO:0000313" key="2">
    <source>
        <dbReference type="Proteomes" id="UP001085076"/>
    </source>
</evidence>
<protein>
    <submittedName>
        <fullName evidence="1">Uncharacterized protein</fullName>
    </submittedName>
</protein>
<dbReference type="InterPro" id="IPR052610">
    <property type="entry name" value="bHLH_transcription_regulator"/>
</dbReference>
<organism evidence="1 2">
    <name type="scientific">Dioscorea zingiberensis</name>
    <dbReference type="NCBI Taxonomy" id="325984"/>
    <lineage>
        <taxon>Eukaryota</taxon>
        <taxon>Viridiplantae</taxon>
        <taxon>Streptophyta</taxon>
        <taxon>Embryophyta</taxon>
        <taxon>Tracheophyta</taxon>
        <taxon>Spermatophyta</taxon>
        <taxon>Magnoliopsida</taxon>
        <taxon>Liliopsida</taxon>
        <taxon>Dioscoreales</taxon>
        <taxon>Dioscoreaceae</taxon>
        <taxon>Dioscorea</taxon>
    </lineage>
</organism>